<gene>
    <name evidence="1" type="ORF">CesoFtcFv8_009566</name>
</gene>
<protein>
    <recommendedName>
        <fullName evidence="3">Reverse transcriptase</fullName>
    </recommendedName>
</protein>
<proteinExistence type="predicted"/>
<reference evidence="1 2" key="1">
    <citation type="journal article" date="2023" name="Mol. Biol. Evol.">
        <title>Genomics of Secondarily Temperate Adaptation in the Only Non-Antarctic Icefish.</title>
        <authorList>
            <person name="Rivera-Colon A.G."/>
            <person name="Rayamajhi N."/>
            <person name="Minhas B.F."/>
            <person name="Madrigal G."/>
            <person name="Bilyk K.T."/>
            <person name="Yoon V."/>
            <person name="Hune M."/>
            <person name="Gregory S."/>
            <person name="Cheng C.H.C."/>
            <person name="Catchen J.M."/>
        </authorList>
    </citation>
    <scope>NUCLEOTIDE SEQUENCE [LARGE SCALE GENOMIC DNA]</scope>
    <source>
        <strain evidence="1">JC2023a</strain>
    </source>
</reference>
<keyword evidence="2" id="KW-1185">Reference proteome</keyword>
<accession>A0AAN8CCZ5</accession>
<comment type="caution">
    <text evidence="1">The sequence shown here is derived from an EMBL/GenBank/DDBJ whole genome shotgun (WGS) entry which is preliminary data.</text>
</comment>
<name>A0AAN8CCZ5_9TELE</name>
<dbReference type="Proteomes" id="UP001335648">
    <property type="component" value="Unassembled WGS sequence"/>
</dbReference>
<sequence>MLFIDYTSAFNTIVTKLVIKLRDLGLNSALCDWILNFLTGRSQAVRVGNITCSTRSSTPEPLKAACSALSSTPCSLVLGGNDYFEDD</sequence>
<evidence type="ECO:0008006" key="3">
    <source>
        <dbReference type="Google" id="ProtNLM"/>
    </source>
</evidence>
<evidence type="ECO:0000313" key="1">
    <source>
        <dbReference type="EMBL" id="KAK5900165.1"/>
    </source>
</evidence>
<dbReference type="EMBL" id="JAULUE010002052">
    <property type="protein sequence ID" value="KAK5900165.1"/>
    <property type="molecule type" value="Genomic_DNA"/>
</dbReference>
<evidence type="ECO:0000313" key="2">
    <source>
        <dbReference type="Proteomes" id="UP001335648"/>
    </source>
</evidence>
<dbReference type="AlphaFoldDB" id="A0AAN8CCZ5"/>
<organism evidence="1 2">
    <name type="scientific">Champsocephalus esox</name>
    <name type="common">pike icefish</name>
    <dbReference type="NCBI Taxonomy" id="159716"/>
    <lineage>
        <taxon>Eukaryota</taxon>
        <taxon>Metazoa</taxon>
        <taxon>Chordata</taxon>
        <taxon>Craniata</taxon>
        <taxon>Vertebrata</taxon>
        <taxon>Euteleostomi</taxon>
        <taxon>Actinopterygii</taxon>
        <taxon>Neopterygii</taxon>
        <taxon>Teleostei</taxon>
        <taxon>Neoteleostei</taxon>
        <taxon>Acanthomorphata</taxon>
        <taxon>Eupercaria</taxon>
        <taxon>Perciformes</taxon>
        <taxon>Notothenioidei</taxon>
        <taxon>Channichthyidae</taxon>
        <taxon>Champsocephalus</taxon>
    </lineage>
</organism>